<dbReference type="EMBL" id="OZ075115">
    <property type="protein sequence ID" value="CAL5068022.1"/>
    <property type="molecule type" value="Genomic_DNA"/>
</dbReference>
<reference evidence="5" key="1">
    <citation type="submission" date="2024-06" db="EMBL/GenBank/DDBJ databases">
        <authorList>
            <person name="Ryan C."/>
        </authorList>
    </citation>
    <scope>NUCLEOTIDE SEQUENCE [LARGE SCALE GENOMIC DNA]</scope>
</reference>
<dbReference type="AlphaFoldDB" id="A0ABC9F3W3"/>
<evidence type="ECO:0000256" key="3">
    <source>
        <dbReference type="ARBA" id="ARBA00022842"/>
    </source>
</evidence>
<reference evidence="4 5" key="2">
    <citation type="submission" date="2024-10" db="EMBL/GenBank/DDBJ databases">
        <authorList>
            <person name="Ryan C."/>
        </authorList>
    </citation>
    <scope>NUCLEOTIDE SEQUENCE [LARGE SCALE GENOMIC DNA]</scope>
</reference>
<comment type="similarity">
    <text evidence="1">Belongs to the methyltransferase superfamily. Type-7 methyltransferase family. SABATH subfamily.</text>
</comment>
<dbReference type="InterPro" id="IPR005299">
    <property type="entry name" value="MeTrfase_7"/>
</dbReference>
<dbReference type="SUPFAM" id="SSF53335">
    <property type="entry name" value="S-adenosyl-L-methionine-dependent methyltransferases"/>
    <property type="match status" value="1"/>
</dbReference>
<evidence type="ECO:0000256" key="2">
    <source>
        <dbReference type="ARBA" id="ARBA00022723"/>
    </source>
</evidence>
<evidence type="ECO:0000256" key="1">
    <source>
        <dbReference type="ARBA" id="ARBA00008908"/>
    </source>
</evidence>
<evidence type="ECO:0000313" key="5">
    <source>
        <dbReference type="Proteomes" id="UP001497457"/>
    </source>
</evidence>
<dbReference type="InterPro" id="IPR042086">
    <property type="entry name" value="MeTrfase_capping"/>
</dbReference>
<organism evidence="4 5">
    <name type="scientific">Urochloa decumbens</name>
    <dbReference type="NCBI Taxonomy" id="240449"/>
    <lineage>
        <taxon>Eukaryota</taxon>
        <taxon>Viridiplantae</taxon>
        <taxon>Streptophyta</taxon>
        <taxon>Embryophyta</taxon>
        <taxon>Tracheophyta</taxon>
        <taxon>Spermatophyta</taxon>
        <taxon>Magnoliopsida</taxon>
        <taxon>Liliopsida</taxon>
        <taxon>Poales</taxon>
        <taxon>Poaceae</taxon>
        <taxon>PACMAD clade</taxon>
        <taxon>Panicoideae</taxon>
        <taxon>Panicodae</taxon>
        <taxon>Paniceae</taxon>
        <taxon>Melinidinae</taxon>
        <taxon>Urochloa</taxon>
    </lineage>
</organism>
<dbReference type="Pfam" id="PF03492">
    <property type="entry name" value="Methyltransf_7"/>
    <property type="match status" value="1"/>
</dbReference>
<keyword evidence="5" id="KW-1185">Reference proteome</keyword>
<dbReference type="PANTHER" id="PTHR31009">
    <property type="entry name" value="S-ADENOSYL-L-METHIONINE:CARBOXYL METHYLTRANSFERASE FAMILY PROTEIN"/>
    <property type="match status" value="1"/>
</dbReference>
<dbReference type="Proteomes" id="UP001497457">
    <property type="component" value="Chromosome 5rd"/>
</dbReference>
<proteinExistence type="inferred from homology"/>
<accession>A0ABC9F3W3</accession>
<dbReference type="InterPro" id="IPR029063">
    <property type="entry name" value="SAM-dependent_MTases_sf"/>
</dbReference>
<dbReference type="Gene3D" id="3.40.50.150">
    <property type="entry name" value="Vaccinia Virus protein VP39"/>
    <property type="match status" value="1"/>
</dbReference>
<evidence type="ECO:0000313" key="4">
    <source>
        <dbReference type="EMBL" id="CAL5068022.1"/>
    </source>
</evidence>
<keyword evidence="3" id="KW-0460">Magnesium</keyword>
<keyword evidence="2" id="KW-0479">Metal-binding</keyword>
<sequence length="371" mass="40641">MPAAAGDLMPRTQSICMIGGDGETSYARNSRFQRGVQSRLTPLVEEAIADLCREVVPSQFCVADLGCSSGPNALALVSAAVEAVCRRLGNPSPAAERSRPEISVYLNDLPDNDFNTVFKAVPSFLEKHAGAEEGGERPLVLVFGAPGSFYDRLFSAQMLHLVCSSFSLHWLSKVPQELVDGVLINRGNVCAGKTSTPAVTAAYTRQFEQDFKLFLASRAKEIIPGGWMIFSMAARPARDFASQPRRLLEFAAEVLQDMASQGMIASEEVDLYNVPVYTPCLEELRGAVELEGSFEVARMESHEVIRSHGDAKQRAAALRGLHDWALVRHFQQVDHIGDEFRRAAEAHFSGLPETIATKSVILIVSLRRKHP</sequence>
<protein>
    <submittedName>
        <fullName evidence="4">Uncharacterized protein</fullName>
    </submittedName>
</protein>
<name>A0ABC9F3W3_9POAL</name>
<dbReference type="Gene3D" id="1.10.1200.270">
    <property type="entry name" value="Methyltransferase, alpha-helical capping domain"/>
    <property type="match status" value="1"/>
</dbReference>
<dbReference type="GO" id="GO:0046872">
    <property type="term" value="F:metal ion binding"/>
    <property type="evidence" value="ECO:0007669"/>
    <property type="project" value="UniProtKB-KW"/>
</dbReference>
<gene>
    <name evidence="4" type="ORF">URODEC1_LOCUS101310</name>
</gene>